<feature type="compositionally biased region" description="Acidic residues" evidence="3">
    <location>
        <begin position="844"/>
        <end position="911"/>
    </location>
</feature>
<dbReference type="RefSeq" id="XP_007375010.1">
    <property type="nucleotide sequence ID" value="XM_007374948.1"/>
</dbReference>
<evidence type="ECO:0000256" key="3">
    <source>
        <dbReference type="SAM" id="MobiDB-lite"/>
    </source>
</evidence>
<sequence length="1031" mass="119392">MSSELDNRRKELLDLNTKAWNGEHVYKVAAKLDSSLKKNTAFIKKIKTGVNSDQYKSVLKDIETVSIEKYLSEVIVNLVEALYKVSKSDDILAAIEIVSAFHQRFTTLFTPQLLIHVLVGISNPVRSHQSDIDEKEEQSRIVRQRNLLRLVGEFYIIGVFRVLKDCNKDSIPHELLLKFGKQASEPILIVVIKDLMNFELKSGNSLSVIQSFLKRFQNIICNDDNVLLSFEVRNVLVQIFSIYSKAVFDITVDLKKRVKQLTERNNKASIRTGRILEEIQVELDDVKSRYEKFKSTAEFLSDTLDIPPLNWNLDEEDTKQEPDSVVELVKSKSLNEDDLNGVWEDIKEKTFYTVIPSLGEIMDSTSMENSKSVSSKDGERIQDFLNRLEDVGANDLEQLVVEFNNLNLNNKATKNRIMRFFIETSNVSNLKYYARFLKINEINLSDLIEELITYLDKGFRHQLYQNKLNFKNILFFVELIKFKMVPIHLIFHKIRTLTLNISATNNIDILAVFYENVGRFLMNEPEYKDLMVEMIELLKEKSKKSNLKINDKLAINNLLLIVNPPANTKVQREKSTLSLKQQFIQRLIRVELDAKSVPVIIRLLNKLHIQTDEESCDTVLDCFAHPELVNYDNLPALAEVLQMYSKNHKKIVVYTIDTLIENIIRGLELNDYRMNRVRMSQIKLVAELYNKKIVQFKLLNDLLYRILCSGHPNNQPLPNNWEVEIDLPDNYFRIQLCCLLLLSIKSIIVDSDISPKKKSPAKQASDLKKKNEINKELLGVFTTFLQYYIFCKQTPLPVELQFKLTDLFAKYEDVSTVKRYETIREVVQKLQESIQTKKEVESQLMDDEDDDDNIADEELDYDEYIDPEDEDDSDGDDDDEEEEDDDDSSDDEGDDEDEDEDEDSDVENEVPEPERVRIEEAKKFSDDIDKEFQKIMIESYNISARPQQGGARGKLNMPVPRQVLVANEIKNNGNDSSKVSFGLLTRSGKKTNVKQLNLPSDNKFAESILKEKEHQRQDRQKIMNLVLQMDN</sequence>
<organism evidence="6">
    <name type="scientific">Spathaspora passalidarum (strain NRRL Y-27907 / 11-Y1)</name>
    <dbReference type="NCBI Taxonomy" id="619300"/>
    <lineage>
        <taxon>Eukaryota</taxon>
        <taxon>Fungi</taxon>
        <taxon>Dikarya</taxon>
        <taxon>Ascomycota</taxon>
        <taxon>Saccharomycotina</taxon>
        <taxon>Pichiomycetes</taxon>
        <taxon>Debaryomycetaceae</taxon>
        <taxon>Spathaspora</taxon>
    </lineage>
</organism>
<feature type="domain" description="MIF4G" evidence="4">
    <location>
        <begin position="378"/>
        <end position="565"/>
    </location>
</feature>
<protein>
    <recommendedName>
        <fullName evidence="4">MIF4G domain-containing protein</fullName>
    </recommendedName>
</protein>
<dbReference type="InterPro" id="IPR016024">
    <property type="entry name" value="ARM-type_fold"/>
</dbReference>
<feature type="domain" description="MIF4G" evidence="4">
    <location>
        <begin position="581"/>
        <end position="814"/>
    </location>
</feature>
<dbReference type="SMART" id="SM00543">
    <property type="entry name" value="MIF4G"/>
    <property type="match status" value="3"/>
</dbReference>
<dbReference type="InterPro" id="IPR007193">
    <property type="entry name" value="Upf2/Nmd2_C"/>
</dbReference>
<dbReference type="SUPFAM" id="SSF48371">
    <property type="entry name" value="ARM repeat"/>
    <property type="match status" value="2"/>
</dbReference>
<dbReference type="GO" id="GO:0005737">
    <property type="term" value="C:cytoplasm"/>
    <property type="evidence" value="ECO:0007669"/>
    <property type="project" value="UniProtKB-SubCell"/>
</dbReference>
<dbReference type="KEGG" id="spaa:SPAPADRAFT_71334"/>
<dbReference type="Proteomes" id="UP000000709">
    <property type="component" value="Unassembled WGS sequence"/>
</dbReference>
<evidence type="ECO:0000313" key="5">
    <source>
        <dbReference type="EMBL" id="EGW33495.1"/>
    </source>
</evidence>
<dbReference type="InterPro" id="IPR003890">
    <property type="entry name" value="MIF4G-like_typ-3"/>
</dbReference>
<dbReference type="GO" id="GO:0003723">
    <property type="term" value="F:RNA binding"/>
    <property type="evidence" value="ECO:0007669"/>
    <property type="project" value="InterPro"/>
</dbReference>
<dbReference type="eggNOG" id="KOG2051">
    <property type="taxonomic scope" value="Eukaryota"/>
</dbReference>
<dbReference type="GO" id="GO:0070478">
    <property type="term" value="P:nuclear-transcribed mRNA catabolic process, 3'-5' exonucleolytic nonsense-mediated decay"/>
    <property type="evidence" value="ECO:0007669"/>
    <property type="project" value="EnsemblFungi"/>
</dbReference>
<evidence type="ECO:0000256" key="2">
    <source>
        <dbReference type="ARBA" id="ARBA00022490"/>
    </source>
</evidence>
<dbReference type="Gene3D" id="1.25.40.180">
    <property type="match status" value="2"/>
</dbReference>
<evidence type="ECO:0000256" key="1">
    <source>
        <dbReference type="ARBA" id="ARBA00004496"/>
    </source>
</evidence>
<dbReference type="EMBL" id="GL996501">
    <property type="protein sequence ID" value="EGW33495.1"/>
    <property type="molecule type" value="Genomic_DNA"/>
</dbReference>
<feature type="domain" description="MIF4G" evidence="4">
    <location>
        <begin position="36"/>
        <end position="246"/>
    </location>
</feature>
<reference evidence="5 6" key="1">
    <citation type="journal article" date="2011" name="Proc. Natl. Acad. Sci. U.S.A.">
        <title>Comparative genomics of xylose-fermenting fungi for enhanced biofuel production.</title>
        <authorList>
            <person name="Wohlbach D.J."/>
            <person name="Kuo A."/>
            <person name="Sato T.K."/>
            <person name="Potts K.M."/>
            <person name="Salamov A.A."/>
            <person name="LaButti K.M."/>
            <person name="Sun H."/>
            <person name="Clum A."/>
            <person name="Pangilinan J.L."/>
            <person name="Lindquist E.A."/>
            <person name="Lucas S."/>
            <person name="Lapidus A."/>
            <person name="Jin M."/>
            <person name="Gunawan C."/>
            <person name="Balan V."/>
            <person name="Dale B.E."/>
            <person name="Jeffries T.W."/>
            <person name="Zinkel R."/>
            <person name="Barry K.W."/>
            <person name="Grigoriev I.V."/>
            <person name="Gasch A.P."/>
        </authorList>
    </citation>
    <scope>NUCLEOTIDE SEQUENCE [LARGE SCALE GENOMIC DNA]</scope>
    <source>
        <strain evidence="6">NRRL Y-27907 / 11-Y1</strain>
    </source>
</reference>
<dbReference type="HOGENOM" id="CLU_002633_1_0_1"/>
<name>G3AMQ1_SPAPN</name>
<dbReference type="GO" id="GO:0006310">
    <property type="term" value="P:DNA recombination"/>
    <property type="evidence" value="ECO:0007669"/>
    <property type="project" value="EnsemblFungi"/>
</dbReference>
<feature type="region of interest" description="Disordered" evidence="3">
    <location>
        <begin position="836"/>
        <end position="922"/>
    </location>
</feature>
<gene>
    <name evidence="5" type="ORF">SPAPADRAFT_71334</name>
</gene>
<accession>G3AMQ1</accession>
<dbReference type="AlphaFoldDB" id="G3AMQ1"/>
<dbReference type="OMA" id="DFQHHQI"/>
<evidence type="ECO:0000313" key="6">
    <source>
        <dbReference type="Proteomes" id="UP000000709"/>
    </source>
</evidence>
<dbReference type="GO" id="GO:0035145">
    <property type="term" value="C:exon-exon junction complex"/>
    <property type="evidence" value="ECO:0007669"/>
    <property type="project" value="TreeGrafter"/>
</dbReference>
<keyword evidence="6" id="KW-1185">Reference proteome</keyword>
<dbReference type="InParanoid" id="G3AMQ1"/>
<dbReference type="OrthoDB" id="27832at2759"/>
<dbReference type="PANTHER" id="PTHR12839">
    <property type="entry name" value="NONSENSE-MEDIATED MRNA DECAY PROTEIN 2 UP-FRAMESHIFT SUPPRESSOR 2"/>
    <property type="match status" value="1"/>
</dbReference>
<dbReference type="InterPro" id="IPR039762">
    <property type="entry name" value="Nmd2/UPF2"/>
</dbReference>
<feature type="compositionally biased region" description="Basic and acidic residues" evidence="3">
    <location>
        <begin position="912"/>
        <end position="922"/>
    </location>
</feature>
<dbReference type="Pfam" id="PF04050">
    <property type="entry name" value="Upf2"/>
    <property type="match status" value="1"/>
</dbReference>
<dbReference type="STRING" id="619300.G3AMQ1"/>
<dbReference type="GeneID" id="18875374"/>
<proteinExistence type="predicted"/>
<dbReference type="PANTHER" id="PTHR12839:SF7">
    <property type="entry name" value="REGULATOR OF NONSENSE TRANSCRIPTS 2"/>
    <property type="match status" value="1"/>
</dbReference>
<comment type="subcellular location">
    <subcellularLocation>
        <location evidence="1">Cytoplasm</location>
    </subcellularLocation>
</comment>
<keyword evidence="2" id="KW-0963">Cytoplasm</keyword>
<evidence type="ECO:0000259" key="4">
    <source>
        <dbReference type="SMART" id="SM00543"/>
    </source>
</evidence>
<dbReference type="Pfam" id="PF02854">
    <property type="entry name" value="MIF4G"/>
    <property type="match status" value="1"/>
</dbReference>
<dbReference type="FunCoup" id="G3AMQ1">
    <property type="interactions" value="1029"/>
</dbReference>